<dbReference type="GO" id="GO:0000976">
    <property type="term" value="F:transcription cis-regulatory region binding"/>
    <property type="evidence" value="ECO:0007669"/>
    <property type="project" value="TreeGrafter"/>
</dbReference>
<name>A0A3A6PLF6_9BACL</name>
<keyword evidence="1 2" id="KW-0238">DNA-binding</keyword>
<dbReference type="RefSeq" id="WP_120113775.1">
    <property type="nucleotide sequence ID" value="NZ_QXQB01000006.1"/>
</dbReference>
<dbReference type="AlphaFoldDB" id="A0A3A6PLF6"/>
<dbReference type="Proteomes" id="UP000267798">
    <property type="component" value="Unassembled WGS sequence"/>
</dbReference>
<dbReference type="Gene3D" id="1.10.10.60">
    <property type="entry name" value="Homeodomain-like"/>
    <property type="match status" value="1"/>
</dbReference>
<dbReference type="SUPFAM" id="SSF48498">
    <property type="entry name" value="Tetracyclin repressor-like, C-terminal domain"/>
    <property type="match status" value="1"/>
</dbReference>
<evidence type="ECO:0000313" key="5">
    <source>
        <dbReference type="Proteomes" id="UP000267798"/>
    </source>
</evidence>
<evidence type="ECO:0000313" key="4">
    <source>
        <dbReference type="EMBL" id="RJX37221.1"/>
    </source>
</evidence>
<evidence type="ECO:0000259" key="3">
    <source>
        <dbReference type="PROSITE" id="PS50977"/>
    </source>
</evidence>
<feature type="domain" description="HTH tetR-type" evidence="3">
    <location>
        <begin position="16"/>
        <end position="76"/>
    </location>
</feature>
<feature type="DNA-binding region" description="H-T-H motif" evidence="2">
    <location>
        <begin position="39"/>
        <end position="58"/>
    </location>
</feature>
<dbReference type="InterPro" id="IPR009057">
    <property type="entry name" value="Homeodomain-like_sf"/>
</dbReference>
<dbReference type="InterPro" id="IPR050109">
    <property type="entry name" value="HTH-type_TetR-like_transc_reg"/>
</dbReference>
<keyword evidence="5" id="KW-1185">Reference proteome</keyword>
<dbReference type="Gene3D" id="1.10.357.10">
    <property type="entry name" value="Tetracycline Repressor, domain 2"/>
    <property type="match status" value="1"/>
</dbReference>
<protein>
    <submittedName>
        <fullName evidence="4">TetR/AcrR family transcriptional regulator</fullName>
    </submittedName>
</protein>
<dbReference type="InterPro" id="IPR023772">
    <property type="entry name" value="DNA-bd_HTH_TetR-type_CS"/>
</dbReference>
<gene>
    <name evidence="4" type="ORF">D3P09_22945</name>
</gene>
<dbReference type="InterPro" id="IPR001647">
    <property type="entry name" value="HTH_TetR"/>
</dbReference>
<dbReference type="EMBL" id="QXQB01000006">
    <property type="protein sequence ID" value="RJX37221.1"/>
    <property type="molecule type" value="Genomic_DNA"/>
</dbReference>
<dbReference type="PRINTS" id="PR00455">
    <property type="entry name" value="HTHTETR"/>
</dbReference>
<dbReference type="InterPro" id="IPR036271">
    <property type="entry name" value="Tet_transcr_reg_TetR-rel_C_sf"/>
</dbReference>
<organism evidence="4 5">
    <name type="scientific">Paenibacillus pinisoli</name>
    <dbReference type="NCBI Taxonomy" id="1276110"/>
    <lineage>
        <taxon>Bacteria</taxon>
        <taxon>Bacillati</taxon>
        <taxon>Bacillota</taxon>
        <taxon>Bacilli</taxon>
        <taxon>Bacillales</taxon>
        <taxon>Paenibacillaceae</taxon>
        <taxon>Paenibacillus</taxon>
    </lineage>
</organism>
<sequence>MEPKTRYKQELSELKQHREQVILETAERVFSDNGIEKTTMHHIAKEASIGIATLFRYFPKKEKLIVAVATNMIEEVFLEFQKISQTDSTCLEKMELLFDFFIAPLPNHYDRNIKFLEDFENYAAHSDEPLEDMDEFNRLYRRVSLMFSRIIQDGQEDGSLRSDISVRETLTTVINAFAIFSRKLSLQRNILRLELDLEPEKQLTVLKHILLDYLKA</sequence>
<dbReference type="PANTHER" id="PTHR30055">
    <property type="entry name" value="HTH-TYPE TRANSCRIPTIONAL REGULATOR RUTR"/>
    <property type="match status" value="1"/>
</dbReference>
<accession>A0A3A6PLF6</accession>
<dbReference type="Pfam" id="PF00440">
    <property type="entry name" value="TetR_N"/>
    <property type="match status" value="1"/>
</dbReference>
<proteinExistence type="predicted"/>
<comment type="caution">
    <text evidence="4">The sequence shown here is derived from an EMBL/GenBank/DDBJ whole genome shotgun (WGS) entry which is preliminary data.</text>
</comment>
<dbReference type="PROSITE" id="PS50977">
    <property type="entry name" value="HTH_TETR_2"/>
    <property type="match status" value="1"/>
</dbReference>
<evidence type="ECO:0000256" key="2">
    <source>
        <dbReference type="PROSITE-ProRule" id="PRU00335"/>
    </source>
</evidence>
<dbReference type="PROSITE" id="PS01081">
    <property type="entry name" value="HTH_TETR_1"/>
    <property type="match status" value="1"/>
</dbReference>
<evidence type="ECO:0000256" key="1">
    <source>
        <dbReference type="ARBA" id="ARBA00023125"/>
    </source>
</evidence>
<reference evidence="4 5" key="1">
    <citation type="submission" date="2018-09" db="EMBL/GenBank/DDBJ databases">
        <title>Paenibacillus aracenensis nov. sp. isolated from a cave in southern Spain.</title>
        <authorList>
            <person name="Jurado V."/>
            <person name="Gutierrez-Patricio S."/>
            <person name="Gonzalez-Pimentel J.L."/>
            <person name="Miller A.Z."/>
            <person name="Laiz L."/>
            <person name="Saiz-Jimenez C."/>
        </authorList>
    </citation>
    <scope>NUCLEOTIDE SEQUENCE [LARGE SCALE GENOMIC DNA]</scope>
    <source>
        <strain evidence="4 5">JCM 19203</strain>
    </source>
</reference>
<dbReference type="PANTHER" id="PTHR30055:SF226">
    <property type="entry name" value="HTH-TYPE TRANSCRIPTIONAL REGULATOR PKSA"/>
    <property type="match status" value="1"/>
</dbReference>
<dbReference type="GO" id="GO:0003700">
    <property type="term" value="F:DNA-binding transcription factor activity"/>
    <property type="evidence" value="ECO:0007669"/>
    <property type="project" value="TreeGrafter"/>
</dbReference>
<dbReference type="OrthoDB" id="2388018at2"/>
<dbReference type="SUPFAM" id="SSF46689">
    <property type="entry name" value="Homeodomain-like"/>
    <property type="match status" value="1"/>
</dbReference>